<dbReference type="EMBL" id="CM046395">
    <property type="protein sequence ID" value="KAI8542422.1"/>
    <property type="molecule type" value="Genomic_DNA"/>
</dbReference>
<accession>A0ACC0MN31</accession>
<protein>
    <submittedName>
        <fullName evidence="1">Uncharacterized protein</fullName>
    </submittedName>
</protein>
<proteinExistence type="predicted"/>
<keyword evidence="2" id="KW-1185">Reference proteome</keyword>
<evidence type="ECO:0000313" key="1">
    <source>
        <dbReference type="EMBL" id="KAI8542422.1"/>
    </source>
</evidence>
<sequence length="741" mass="83956">MGGIPTNYHGEVVAIKGDDPDAVVPGIMAAGEAACASVHGANRLGANSLLDIVVFGRACAKGVAEISRPGKTTMKEEEEMILPFVTVSCSFRNSDLIETIELENLLINACVTMHSAEARKESRGAHAREDFTKRDDENWMKHSSWYVLSPPVTLIATSISGGSYGGIPSLPSRVSYQSISSSWKPFQGLTLQSSIVIVSRHVYSCKFLIFRFHISLQPRDYTQIWVPANPRGAERLAPGIIESESQLVGFFILTCNLVIIRRFGYPQILEGLRGLPQASLNMSQISISTSCGVCQMRYTSEWDEFEWSKRAIHISVRKQTKWWYAKRFFHPRIVATYERLYLDVKPKHLMAFTDGYDQKKNIEAVVNKTSEWDEFEWSKRAIHILFLIFFFCKVCPPEKPKRDSALIPTCHHVQHMYSVQPNSFLGFHLASSYDLVVKPKYLMAFTVGYDQKKNIEAVVNKNFTILLFHYDGGMPNVFCILGLLQSTNDYVFIRDEDLGVKHFDPEGLSSRESEERRCTDPHLPPCAAYICCNHDTCVFSRRMALCLAYDSSTEHYLHVLLLLPTLQVVKIFISTACGVCQMRYVPSTIEPTKSYTTNLVVKLKYLMAFTVGYDQKKNIDAVVNKMTNKRDDSEVHNLSSREIEERRCTDPHLPPCATYLKIHRFGELMAFVFSRDAWHCVWHMIQIWVPTNPGGAERVAPLRNLSQISISTACGLPNESLLDLNWIVMLNIHISNPEVAF</sequence>
<reference evidence="1" key="1">
    <citation type="submission" date="2022-02" db="EMBL/GenBank/DDBJ databases">
        <title>Plant Genome Project.</title>
        <authorList>
            <person name="Zhang R.-G."/>
        </authorList>
    </citation>
    <scope>NUCLEOTIDE SEQUENCE</scope>
    <source>
        <strain evidence="1">AT1</strain>
    </source>
</reference>
<evidence type="ECO:0000313" key="2">
    <source>
        <dbReference type="Proteomes" id="UP001062846"/>
    </source>
</evidence>
<dbReference type="Proteomes" id="UP001062846">
    <property type="component" value="Chromosome 8"/>
</dbReference>
<comment type="caution">
    <text evidence="1">The sequence shown here is derived from an EMBL/GenBank/DDBJ whole genome shotgun (WGS) entry which is preliminary data.</text>
</comment>
<organism evidence="1 2">
    <name type="scientific">Rhododendron molle</name>
    <name type="common">Chinese azalea</name>
    <name type="synonym">Azalea mollis</name>
    <dbReference type="NCBI Taxonomy" id="49168"/>
    <lineage>
        <taxon>Eukaryota</taxon>
        <taxon>Viridiplantae</taxon>
        <taxon>Streptophyta</taxon>
        <taxon>Embryophyta</taxon>
        <taxon>Tracheophyta</taxon>
        <taxon>Spermatophyta</taxon>
        <taxon>Magnoliopsida</taxon>
        <taxon>eudicotyledons</taxon>
        <taxon>Gunneridae</taxon>
        <taxon>Pentapetalae</taxon>
        <taxon>asterids</taxon>
        <taxon>Ericales</taxon>
        <taxon>Ericaceae</taxon>
        <taxon>Ericoideae</taxon>
        <taxon>Rhodoreae</taxon>
        <taxon>Rhododendron</taxon>
    </lineage>
</organism>
<gene>
    <name evidence="1" type="ORF">RHMOL_Rhmol08G0137400</name>
</gene>
<name>A0ACC0MN31_RHOML</name>